<evidence type="ECO:0000313" key="2">
    <source>
        <dbReference type="EMBL" id="CAK9134029.1"/>
    </source>
</evidence>
<accession>A0ABC8QMY4</accession>
<evidence type="ECO:0000256" key="1">
    <source>
        <dbReference type="SAM" id="MobiDB-lite"/>
    </source>
</evidence>
<protein>
    <submittedName>
        <fullName evidence="2">Uncharacterized protein</fullName>
    </submittedName>
</protein>
<evidence type="ECO:0000313" key="3">
    <source>
        <dbReference type="Proteomes" id="UP001642360"/>
    </source>
</evidence>
<name>A0ABC8QMY4_9AQUA</name>
<feature type="region of interest" description="Disordered" evidence="1">
    <location>
        <begin position="70"/>
        <end position="101"/>
    </location>
</feature>
<dbReference type="EMBL" id="CAUOFW020000295">
    <property type="protein sequence ID" value="CAK9134029.1"/>
    <property type="molecule type" value="Genomic_DNA"/>
</dbReference>
<organism evidence="2 3">
    <name type="scientific">Ilex paraguariensis</name>
    <name type="common">yerba mate</name>
    <dbReference type="NCBI Taxonomy" id="185542"/>
    <lineage>
        <taxon>Eukaryota</taxon>
        <taxon>Viridiplantae</taxon>
        <taxon>Streptophyta</taxon>
        <taxon>Embryophyta</taxon>
        <taxon>Tracheophyta</taxon>
        <taxon>Spermatophyta</taxon>
        <taxon>Magnoliopsida</taxon>
        <taxon>eudicotyledons</taxon>
        <taxon>Gunneridae</taxon>
        <taxon>Pentapetalae</taxon>
        <taxon>asterids</taxon>
        <taxon>campanulids</taxon>
        <taxon>Aquifoliales</taxon>
        <taxon>Aquifoliaceae</taxon>
        <taxon>Ilex</taxon>
    </lineage>
</organism>
<dbReference type="AlphaFoldDB" id="A0ABC8QMY4"/>
<gene>
    <name evidence="2" type="ORF">ILEXP_LOCUS963</name>
</gene>
<sequence length="101" mass="11145">PSLPVFCALVFRSMAAKDALIQGRSKQRGRSTRLYNRGSSKKAFVNQDRCSGYPCTTSTDCKAEGELTVQMEGKESKRSSSHSHQPTGVKEKPCFARYPLA</sequence>
<dbReference type="Proteomes" id="UP001642360">
    <property type="component" value="Unassembled WGS sequence"/>
</dbReference>
<reference evidence="2 3" key="1">
    <citation type="submission" date="2024-02" db="EMBL/GenBank/DDBJ databases">
        <authorList>
            <person name="Vignale AGUSTIN F."/>
            <person name="Sosa J E."/>
            <person name="Modenutti C."/>
        </authorList>
    </citation>
    <scope>NUCLEOTIDE SEQUENCE [LARGE SCALE GENOMIC DNA]</scope>
</reference>
<feature type="non-terminal residue" evidence="2">
    <location>
        <position position="1"/>
    </location>
</feature>
<comment type="caution">
    <text evidence="2">The sequence shown here is derived from an EMBL/GenBank/DDBJ whole genome shotgun (WGS) entry which is preliminary data.</text>
</comment>
<proteinExistence type="predicted"/>
<keyword evidence="3" id="KW-1185">Reference proteome</keyword>